<keyword evidence="3 8" id="KW-0813">Transport</keyword>
<comment type="similarity">
    <text evidence="2 8">Belongs to the MIP/aquaporin (TC 1.A.8) family.</text>
</comment>
<dbReference type="InterPro" id="IPR023271">
    <property type="entry name" value="Aquaporin-like"/>
</dbReference>
<dbReference type="RefSeq" id="XP_060455188.1">
    <property type="nucleotide sequence ID" value="XM_060598390.1"/>
</dbReference>
<evidence type="ECO:0000313" key="10">
    <source>
        <dbReference type="EMBL" id="BEI89922.1"/>
    </source>
</evidence>
<dbReference type="PANTHER" id="PTHR43829">
    <property type="entry name" value="AQUAPORIN OR AQUAGLYCEROPORIN RELATED"/>
    <property type="match status" value="1"/>
</dbReference>
<dbReference type="Proteomes" id="UP001233271">
    <property type="component" value="Chromosome 2"/>
</dbReference>
<proteinExistence type="inferred from homology"/>
<feature type="transmembrane region" description="Helical" evidence="9">
    <location>
        <begin position="195"/>
        <end position="215"/>
    </location>
</feature>
<evidence type="ECO:0000256" key="7">
    <source>
        <dbReference type="ARBA" id="ARBA00023136"/>
    </source>
</evidence>
<evidence type="ECO:0000256" key="6">
    <source>
        <dbReference type="ARBA" id="ARBA00022989"/>
    </source>
</evidence>
<dbReference type="GO" id="GO:0015254">
    <property type="term" value="F:glycerol channel activity"/>
    <property type="evidence" value="ECO:0007669"/>
    <property type="project" value="TreeGrafter"/>
</dbReference>
<dbReference type="GO" id="GO:0005886">
    <property type="term" value="C:plasma membrane"/>
    <property type="evidence" value="ECO:0007669"/>
    <property type="project" value="TreeGrafter"/>
</dbReference>
<feature type="transmembrane region" description="Helical" evidence="9">
    <location>
        <begin position="227"/>
        <end position="249"/>
    </location>
</feature>
<evidence type="ECO:0000256" key="8">
    <source>
        <dbReference type="RuleBase" id="RU000477"/>
    </source>
</evidence>
<organism evidence="10 11">
    <name type="scientific">Cutaneotrichosporon cavernicola</name>
    <dbReference type="NCBI Taxonomy" id="279322"/>
    <lineage>
        <taxon>Eukaryota</taxon>
        <taxon>Fungi</taxon>
        <taxon>Dikarya</taxon>
        <taxon>Basidiomycota</taxon>
        <taxon>Agaricomycotina</taxon>
        <taxon>Tremellomycetes</taxon>
        <taxon>Trichosporonales</taxon>
        <taxon>Trichosporonaceae</taxon>
        <taxon>Cutaneotrichosporon</taxon>
    </lineage>
</organism>
<evidence type="ECO:0008006" key="12">
    <source>
        <dbReference type="Google" id="ProtNLM"/>
    </source>
</evidence>
<evidence type="ECO:0000256" key="4">
    <source>
        <dbReference type="ARBA" id="ARBA00022692"/>
    </source>
</evidence>
<evidence type="ECO:0000313" key="11">
    <source>
        <dbReference type="Proteomes" id="UP001233271"/>
    </source>
</evidence>
<keyword evidence="7 9" id="KW-0472">Membrane</keyword>
<reference evidence="10" key="1">
    <citation type="journal article" date="2023" name="BMC Genomics">
        <title>Chromosome-level genome assemblies of Cutaneotrichosporon spp. (Trichosporonales, Basidiomycota) reveal imbalanced evolution between nucleotide sequences and chromosome synteny.</title>
        <authorList>
            <person name="Kobayashi Y."/>
            <person name="Kayamori A."/>
            <person name="Aoki K."/>
            <person name="Shiwa Y."/>
            <person name="Matsutani M."/>
            <person name="Fujita N."/>
            <person name="Sugita T."/>
            <person name="Iwasaki W."/>
            <person name="Tanaka N."/>
            <person name="Takashima M."/>
        </authorList>
    </citation>
    <scope>NUCLEOTIDE SEQUENCE</scope>
    <source>
        <strain evidence="10">HIS019</strain>
    </source>
</reference>
<sequence>MEHQRGHRAPGDLEVGTADLFLPHEVAHTAPRSAPPDWLLVWEERRPRFLAEMIAEAFGVFLYCWAGMGATAAFIIAAANKEDGFGSLQTVAWSYSFAVAVALIFIAPTSGGHLSPGVTISFAIFKGFPWRKVPHYIIAQIIGAFLGSLMVYAQFAPQFHAITDKMLAAGEDIFSPASPVGAIALFVPENANLGFVLLNDFFCTFILGVAIYCVIDPTNVFITPSGGPLIIALTFFCVIACFAPNGIALNTARDLGARLAMACVYGRGAFPPKYTALACLSNILATQVGAMFQIMWLSDSIRPHSSGAIETHKHVLQVEEGHITRKLTARANAGYCEESGPISRILSTGALSGKTKMGSAPQHIEKVG</sequence>
<dbReference type="InterPro" id="IPR050363">
    <property type="entry name" value="MIP/Aquaporin"/>
</dbReference>
<feature type="transmembrane region" description="Helical" evidence="9">
    <location>
        <begin position="97"/>
        <end position="125"/>
    </location>
</feature>
<gene>
    <name evidence="10" type="ORF">CcaverHIS019_0212840</name>
</gene>
<name>A0AA48I5Z7_9TREE</name>
<feature type="transmembrane region" description="Helical" evidence="9">
    <location>
        <begin position="54"/>
        <end position="77"/>
    </location>
</feature>
<dbReference type="InterPro" id="IPR000425">
    <property type="entry name" value="MIP"/>
</dbReference>
<evidence type="ECO:0000256" key="5">
    <source>
        <dbReference type="ARBA" id="ARBA00022737"/>
    </source>
</evidence>
<dbReference type="AlphaFoldDB" id="A0AA48I5Z7"/>
<evidence type="ECO:0000256" key="3">
    <source>
        <dbReference type="ARBA" id="ARBA00022448"/>
    </source>
</evidence>
<feature type="transmembrane region" description="Helical" evidence="9">
    <location>
        <begin position="137"/>
        <end position="155"/>
    </location>
</feature>
<evidence type="ECO:0000256" key="2">
    <source>
        <dbReference type="ARBA" id="ARBA00006175"/>
    </source>
</evidence>
<keyword evidence="11" id="KW-1185">Reference proteome</keyword>
<evidence type="ECO:0000256" key="9">
    <source>
        <dbReference type="SAM" id="Phobius"/>
    </source>
</evidence>
<dbReference type="PANTHER" id="PTHR43829:SF14">
    <property type="entry name" value="AQUAPORIN 3"/>
    <property type="match status" value="1"/>
</dbReference>
<evidence type="ECO:0000256" key="1">
    <source>
        <dbReference type="ARBA" id="ARBA00004141"/>
    </source>
</evidence>
<keyword evidence="4 8" id="KW-0812">Transmembrane</keyword>
<dbReference type="Pfam" id="PF00230">
    <property type="entry name" value="MIP"/>
    <property type="match status" value="1"/>
</dbReference>
<comment type="subcellular location">
    <subcellularLocation>
        <location evidence="1">Membrane</location>
        <topology evidence="1">Multi-pass membrane protein</topology>
    </subcellularLocation>
</comment>
<dbReference type="EMBL" id="AP028213">
    <property type="protein sequence ID" value="BEI89922.1"/>
    <property type="molecule type" value="Genomic_DNA"/>
</dbReference>
<keyword evidence="6 9" id="KW-1133">Transmembrane helix</keyword>
<dbReference type="GO" id="GO:0015250">
    <property type="term" value="F:water channel activity"/>
    <property type="evidence" value="ECO:0007669"/>
    <property type="project" value="TreeGrafter"/>
</dbReference>
<keyword evidence="5" id="KW-0677">Repeat</keyword>
<dbReference type="PRINTS" id="PR00783">
    <property type="entry name" value="MINTRINSICP"/>
</dbReference>
<dbReference type="Gene3D" id="1.20.1080.10">
    <property type="entry name" value="Glycerol uptake facilitator protein"/>
    <property type="match status" value="1"/>
</dbReference>
<dbReference type="GeneID" id="85493793"/>
<protein>
    <recommendedName>
        <fullName evidence="12">Aquaporin-like protein</fullName>
    </recommendedName>
</protein>
<dbReference type="SUPFAM" id="SSF81338">
    <property type="entry name" value="Aquaporin-like"/>
    <property type="match status" value="1"/>
</dbReference>
<accession>A0AA48I5Z7</accession>
<dbReference type="KEGG" id="ccac:CcaHIS019_0212840"/>